<protein>
    <recommendedName>
        <fullName evidence="3">dUTPase</fullName>
    </recommendedName>
</protein>
<comment type="caution">
    <text evidence="1">The sequence shown here is derived from an EMBL/GenBank/DDBJ whole genome shotgun (WGS) entry which is preliminary data.</text>
</comment>
<dbReference type="OrthoDB" id="5506143at2"/>
<evidence type="ECO:0000313" key="1">
    <source>
        <dbReference type="EMBL" id="KRK97961.1"/>
    </source>
</evidence>
<accession>A0A0R1LYE5</accession>
<reference evidence="1 2" key="1">
    <citation type="journal article" date="2015" name="Genome Announc.">
        <title>Expanding the biotechnology potential of lactobacilli through comparative genomics of 213 strains and associated genera.</title>
        <authorList>
            <person name="Sun Z."/>
            <person name="Harris H.M."/>
            <person name="McCann A."/>
            <person name="Guo C."/>
            <person name="Argimon S."/>
            <person name="Zhang W."/>
            <person name="Yang X."/>
            <person name="Jeffery I.B."/>
            <person name="Cooney J.C."/>
            <person name="Kagawa T.F."/>
            <person name="Liu W."/>
            <person name="Song Y."/>
            <person name="Salvetti E."/>
            <person name="Wrobel A."/>
            <person name="Rasinkangas P."/>
            <person name="Parkhill J."/>
            <person name="Rea M.C."/>
            <person name="O'Sullivan O."/>
            <person name="Ritari J."/>
            <person name="Douillard F.P."/>
            <person name="Paul Ross R."/>
            <person name="Yang R."/>
            <person name="Briner A.E."/>
            <person name="Felis G.E."/>
            <person name="de Vos W.M."/>
            <person name="Barrangou R."/>
            <person name="Klaenhammer T.R."/>
            <person name="Caufield P.W."/>
            <person name="Cui Y."/>
            <person name="Zhang H."/>
            <person name="O'Toole P.W."/>
        </authorList>
    </citation>
    <scope>NUCLEOTIDE SEQUENCE [LARGE SCALE GENOMIC DNA]</scope>
    <source>
        <strain evidence="1 2">DSM 19909</strain>
    </source>
</reference>
<gene>
    <name evidence="1" type="ORF">FD04_GL000936</name>
</gene>
<organism evidence="1 2">
    <name type="scientific">Secundilactobacillus odoratitofui DSM 19909 = JCM 15043</name>
    <dbReference type="NCBI Taxonomy" id="1423776"/>
    <lineage>
        <taxon>Bacteria</taxon>
        <taxon>Bacillati</taxon>
        <taxon>Bacillota</taxon>
        <taxon>Bacilli</taxon>
        <taxon>Lactobacillales</taxon>
        <taxon>Lactobacillaceae</taxon>
        <taxon>Secundilactobacillus</taxon>
    </lineage>
</organism>
<dbReference type="RefSeq" id="WP_054700013.1">
    <property type="nucleotide sequence ID" value="NZ_AZEE01000028.1"/>
</dbReference>
<evidence type="ECO:0008006" key="3">
    <source>
        <dbReference type="Google" id="ProtNLM"/>
    </source>
</evidence>
<keyword evidence="2" id="KW-1185">Reference proteome</keyword>
<dbReference type="PATRIC" id="fig|1423776.4.peg.945"/>
<dbReference type="Proteomes" id="UP000051160">
    <property type="component" value="Unassembled WGS sequence"/>
</dbReference>
<sequence length="168" mass="19458">MSLNLANMLQTSIQFRNQFNYEHQVAVRPEEGLRMDYVSLNVALAELASSMGWYRLGESVPEVDQATLLKQYIDVLNHVFWVAARQTWSHLIVLDDEKLKALVAKRPAKSLSQQFLATQHFLDQSLFERQQAAFEHAWHLILKLGLVDLHFDQDQIETTYLTTFKPKA</sequence>
<dbReference type="EMBL" id="AZEE01000028">
    <property type="protein sequence ID" value="KRK97961.1"/>
    <property type="molecule type" value="Genomic_DNA"/>
</dbReference>
<dbReference type="Pfam" id="PF08761">
    <property type="entry name" value="dUTPase_2"/>
    <property type="match status" value="1"/>
</dbReference>
<dbReference type="STRING" id="1423776.FD04_GL000936"/>
<dbReference type="AlphaFoldDB" id="A0A0R1LYE5"/>
<proteinExistence type="predicted"/>
<dbReference type="InterPro" id="IPR014871">
    <property type="entry name" value="dUTPase/dCTP_pyrophosphatase"/>
</dbReference>
<name>A0A0R1LYE5_9LACO</name>
<evidence type="ECO:0000313" key="2">
    <source>
        <dbReference type="Proteomes" id="UP000051160"/>
    </source>
</evidence>
<dbReference type="SUPFAM" id="SSF101386">
    <property type="entry name" value="all-alpha NTP pyrophosphatases"/>
    <property type="match status" value="1"/>
</dbReference>